<reference evidence="3 4" key="1">
    <citation type="submission" date="2022-04" db="EMBL/GenBank/DDBJ databases">
        <title>Genome diversity in the genus Frankia.</title>
        <authorList>
            <person name="Carlos-Shanley C."/>
            <person name="Hahn D."/>
        </authorList>
    </citation>
    <scope>NUCLEOTIDE SEQUENCE [LARGE SCALE GENOMIC DNA]</scope>
    <source>
        <strain evidence="3 4">Ag45/Mut15</strain>
    </source>
</reference>
<comment type="caution">
    <text evidence="3">The sequence shown here is derived from an EMBL/GenBank/DDBJ whole genome shotgun (WGS) entry which is preliminary data.</text>
</comment>
<keyword evidence="2" id="KW-1133">Transmembrane helix</keyword>
<evidence type="ECO:0000313" key="4">
    <source>
        <dbReference type="Proteomes" id="UP001201873"/>
    </source>
</evidence>
<protein>
    <submittedName>
        <fullName evidence="3">Uncharacterized protein</fullName>
    </submittedName>
</protein>
<organism evidence="3 4">
    <name type="scientific">Frankia umida</name>
    <dbReference type="NCBI Taxonomy" id="573489"/>
    <lineage>
        <taxon>Bacteria</taxon>
        <taxon>Bacillati</taxon>
        <taxon>Actinomycetota</taxon>
        <taxon>Actinomycetes</taxon>
        <taxon>Frankiales</taxon>
        <taxon>Frankiaceae</taxon>
        <taxon>Frankia</taxon>
    </lineage>
</organism>
<keyword evidence="2" id="KW-0472">Membrane</keyword>
<evidence type="ECO:0000256" key="2">
    <source>
        <dbReference type="SAM" id="Phobius"/>
    </source>
</evidence>
<gene>
    <name evidence="3" type="ORF">MXD59_08785</name>
</gene>
<keyword evidence="4" id="KW-1185">Reference proteome</keyword>
<feature type="region of interest" description="Disordered" evidence="1">
    <location>
        <begin position="57"/>
        <end position="89"/>
    </location>
</feature>
<dbReference type="RefSeq" id="WP_248824242.1">
    <property type="nucleotide sequence ID" value="NZ_JALKFT010000006.1"/>
</dbReference>
<dbReference type="Proteomes" id="UP001201873">
    <property type="component" value="Unassembled WGS sequence"/>
</dbReference>
<dbReference type="EMBL" id="JALKFT010000006">
    <property type="protein sequence ID" value="MCK9875866.1"/>
    <property type="molecule type" value="Genomic_DNA"/>
</dbReference>
<sequence length="211" mass="21719">MQDVEVPAQVDIASERGARPVGLLGARELRPVVVIVAFVVAIVLGLGIGFATADRDHSAGDTATGQTPAAELSPVQGTPSWAATRSPGAAHQMVLNSEPNPAALRLALQFTVAAEIKETDPSTTVTAAQVTVVEGMYFGAVEGVDAAQDQYWAIGRINVAGVASPPADPHVWRRIGSGPWTIVSHGAGACDSIPKALVDVWKGSLQPCIGA</sequence>
<feature type="transmembrane region" description="Helical" evidence="2">
    <location>
        <begin position="32"/>
        <end position="53"/>
    </location>
</feature>
<evidence type="ECO:0000256" key="1">
    <source>
        <dbReference type="SAM" id="MobiDB-lite"/>
    </source>
</evidence>
<evidence type="ECO:0000313" key="3">
    <source>
        <dbReference type="EMBL" id="MCK9875866.1"/>
    </source>
</evidence>
<proteinExistence type="predicted"/>
<accession>A0ABT0JWD7</accession>
<name>A0ABT0JWD7_9ACTN</name>
<keyword evidence="2" id="KW-0812">Transmembrane</keyword>